<comment type="cofactor">
    <cofactor evidence="1">
        <name>pyridoxal 5'-phosphate</name>
        <dbReference type="ChEBI" id="CHEBI:597326"/>
    </cofactor>
</comment>
<protein>
    <submittedName>
        <fullName evidence="4">Tryptophan aminotransferase-related protein 2-like</fullName>
    </submittedName>
</protein>
<dbReference type="Gene3D" id="2.10.25.30">
    <property type="entry name" value="EGF-like, alliinase"/>
    <property type="match status" value="1"/>
</dbReference>
<dbReference type="EMBL" id="ASHM01046662">
    <property type="protein sequence ID" value="PNX84571.1"/>
    <property type="molecule type" value="Genomic_DNA"/>
</dbReference>
<evidence type="ECO:0000259" key="3">
    <source>
        <dbReference type="Pfam" id="PF04864"/>
    </source>
</evidence>
<dbReference type="SUPFAM" id="SSF53383">
    <property type="entry name" value="PLP-dependent transferases"/>
    <property type="match status" value="1"/>
</dbReference>
<dbReference type="InterPro" id="IPR037029">
    <property type="entry name" value="Alliinase_N_sf"/>
</dbReference>
<dbReference type="Pfam" id="PF04864">
    <property type="entry name" value="Alliinase_C"/>
    <property type="match status" value="1"/>
</dbReference>
<dbReference type="Gene3D" id="3.40.640.10">
    <property type="entry name" value="Type I PLP-dependent aspartate aminotransferase-like (Major domain)"/>
    <property type="match status" value="1"/>
</dbReference>
<feature type="domain" description="Alliinase C-terminal" evidence="3">
    <location>
        <begin position="31"/>
        <end position="138"/>
    </location>
</feature>
<name>A0A2K3M1A8_TRIPR</name>
<evidence type="ECO:0000313" key="4">
    <source>
        <dbReference type="EMBL" id="PNX84571.1"/>
    </source>
</evidence>
<gene>
    <name evidence="4" type="ORF">L195_g040633</name>
</gene>
<proteinExistence type="predicted"/>
<reference evidence="4 5" key="2">
    <citation type="journal article" date="2017" name="Front. Plant Sci.">
        <title>Gene Classification and Mining of Molecular Markers Useful in Red Clover (Trifolium pratense) Breeding.</title>
        <authorList>
            <person name="Istvanek J."/>
            <person name="Dluhosova J."/>
            <person name="Dluhos P."/>
            <person name="Patkova L."/>
            <person name="Nedelnik J."/>
            <person name="Repkova J."/>
        </authorList>
    </citation>
    <scope>NUCLEOTIDE SEQUENCE [LARGE SCALE GENOMIC DNA]</scope>
    <source>
        <strain evidence="5">cv. Tatra</strain>
        <tissue evidence="4">Young leaves</tissue>
    </source>
</reference>
<dbReference type="STRING" id="57577.A0A2K3M1A8"/>
<comment type="caution">
    <text evidence="4">The sequence shown here is derived from an EMBL/GenBank/DDBJ whole genome shotgun (WGS) entry which is preliminary data.</text>
</comment>
<dbReference type="GO" id="GO:0016846">
    <property type="term" value="F:carbon-sulfur lyase activity"/>
    <property type="evidence" value="ECO:0007669"/>
    <property type="project" value="InterPro"/>
</dbReference>
<dbReference type="AlphaFoldDB" id="A0A2K3M1A8"/>
<keyword evidence="4" id="KW-0808">Transferase</keyword>
<evidence type="ECO:0000256" key="1">
    <source>
        <dbReference type="ARBA" id="ARBA00001933"/>
    </source>
</evidence>
<evidence type="ECO:0000313" key="5">
    <source>
        <dbReference type="Proteomes" id="UP000236291"/>
    </source>
</evidence>
<evidence type="ECO:0000256" key="2">
    <source>
        <dbReference type="ARBA" id="ARBA00022576"/>
    </source>
</evidence>
<dbReference type="GO" id="GO:0008483">
    <property type="term" value="F:transaminase activity"/>
    <property type="evidence" value="ECO:0007669"/>
    <property type="project" value="UniProtKB-KW"/>
</dbReference>
<keyword evidence="2 4" id="KW-0032">Aminotransferase</keyword>
<dbReference type="InterPro" id="IPR006948">
    <property type="entry name" value="Alliinase_C"/>
</dbReference>
<dbReference type="InterPro" id="IPR015421">
    <property type="entry name" value="PyrdxlP-dep_Trfase_major"/>
</dbReference>
<dbReference type="Proteomes" id="UP000236291">
    <property type="component" value="Unassembled WGS sequence"/>
</dbReference>
<dbReference type="InterPro" id="IPR015424">
    <property type="entry name" value="PyrdxlP-dep_Trfase"/>
</dbReference>
<reference evidence="4 5" key="1">
    <citation type="journal article" date="2014" name="Am. J. Bot.">
        <title>Genome assembly and annotation for red clover (Trifolium pratense; Fabaceae).</title>
        <authorList>
            <person name="Istvanek J."/>
            <person name="Jaros M."/>
            <person name="Krenek A."/>
            <person name="Repkova J."/>
        </authorList>
    </citation>
    <scope>NUCLEOTIDE SEQUENCE [LARGE SCALE GENOMIC DNA]</scope>
    <source>
        <strain evidence="5">cv. Tatra</strain>
        <tissue evidence="4">Young leaves</tissue>
    </source>
</reference>
<sequence>MVVSTISGSSPLSYSNGTTIPLSTFSSNSFVNVEKGDPVAFRSYWEKMREECTIEIKGDEWMSYFGDTNNLCWYMVPQMRDAILRLHDMVGNAVTKDKFLVLGTGSSQLYQALLYALSSLEPSDRPINVVAAAPYYSVIFL</sequence>
<organism evidence="4 5">
    <name type="scientific">Trifolium pratense</name>
    <name type="common">Red clover</name>
    <dbReference type="NCBI Taxonomy" id="57577"/>
    <lineage>
        <taxon>Eukaryota</taxon>
        <taxon>Viridiplantae</taxon>
        <taxon>Streptophyta</taxon>
        <taxon>Embryophyta</taxon>
        <taxon>Tracheophyta</taxon>
        <taxon>Spermatophyta</taxon>
        <taxon>Magnoliopsida</taxon>
        <taxon>eudicotyledons</taxon>
        <taxon>Gunneridae</taxon>
        <taxon>Pentapetalae</taxon>
        <taxon>rosids</taxon>
        <taxon>fabids</taxon>
        <taxon>Fabales</taxon>
        <taxon>Fabaceae</taxon>
        <taxon>Papilionoideae</taxon>
        <taxon>50 kb inversion clade</taxon>
        <taxon>NPAAA clade</taxon>
        <taxon>Hologalegina</taxon>
        <taxon>IRL clade</taxon>
        <taxon>Trifolieae</taxon>
        <taxon>Trifolium</taxon>
    </lineage>
</organism>
<accession>A0A2K3M1A8</accession>